<protein>
    <submittedName>
        <fullName evidence="1">Uncharacterized protein</fullName>
    </submittedName>
</protein>
<evidence type="ECO:0000313" key="1">
    <source>
        <dbReference type="EMBL" id="MEZ3180750.1"/>
    </source>
</evidence>
<reference evidence="1 2" key="1">
    <citation type="journal article" date="2021" name="Res Sq">
        <title>Streptomyces Pimoensis sp. nov., Isolated From the Taklimakan Desert in Xinjiang, China.</title>
        <authorList>
            <person name="Zhang P."/>
            <person name="Luo X."/>
            <person name="Luo X."/>
            <person name="Liu Z."/>
            <person name="Xia Z."/>
            <person name="Wan C."/>
            <person name="zhang L."/>
        </authorList>
    </citation>
    <scope>NUCLEOTIDE SEQUENCE [LARGE SCALE GENOMIC DNA]</scope>
    <source>
        <strain evidence="1 2">TRM75549</strain>
    </source>
</reference>
<evidence type="ECO:0000313" key="2">
    <source>
        <dbReference type="Proteomes" id="UP001567537"/>
    </source>
</evidence>
<dbReference type="Proteomes" id="UP001567537">
    <property type="component" value="Unassembled WGS sequence"/>
</dbReference>
<proteinExistence type="predicted"/>
<name>A0ABV4J1F5_9ACTN</name>
<comment type="caution">
    <text evidence="1">The sequence shown here is derived from an EMBL/GenBank/DDBJ whole genome shotgun (WGS) entry which is preliminary data.</text>
</comment>
<dbReference type="EMBL" id="JAHWZY010000019">
    <property type="protein sequence ID" value="MEZ3180750.1"/>
    <property type="molecule type" value="Genomic_DNA"/>
</dbReference>
<sequence>MLRVIRSSIQGIDIDTDQADDFEAAINAALGRRDEVRETFSLDEIGQKAYHLALMPYTDPNGEHRWVIFDSGPSECDFQDTDDLDEAIAAYEEWVRGATAGAMPSYDKEGEELPIWDETDVEGISAKEIYDGAANNDTARLIDAEWAHEKFSKAEESYQQATQRRQIAFAKMIDSWGRGGQAILAKRVDIKEPTVKTIADKGRALLAQRREDDGKSGE</sequence>
<gene>
    <name evidence="1" type="ORF">KYY02_19280</name>
</gene>
<accession>A0ABV4J1F5</accession>
<keyword evidence="2" id="KW-1185">Reference proteome</keyword>
<dbReference type="RefSeq" id="WP_371239612.1">
    <property type="nucleotide sequence ID" value="NZ_JAHWZY010000019.1"/>
</dbReference>
<organism evidence="1 2">
    <name type="scientific">Streptomyces pimonensis</name>
    <dbReference type="NCBI Taxonomy" id="2860288"/>
    <lineage>
        <taxon>Bacteria</taxon>
        <taxon>Bacillati</taxon>
        <taxon>Actinomycetota</taxon>
        <taxon>Actinomycetes</taxon>
        <taxon>Kitasatosporales</taxon>
        <taxon>Streptomycetaceae</taxon>
        <taxon>Streptomyces</taxon>
    </lineage>
</organism>